<name>A0ABY3YRT8_STRRM</name>
<dbReference type="Gene3D" id="3.40.50.1820">
    <property type="entry name" value="alpha/beta hydrolase"/>
    <property type="match status" value="1"/>
</dbReference>
<dbReference type="RefSeq" id="WP_003980043.1">
    <property type="nucleotide sequence ID" value="NZ_CP043497.1"/>
</dbReference>
<reference evidence="5 6" key="1">
    <citation type="submission" date="2022-03" db="EMBL/GenBank/DDBJ databases">
        <title>Complete genome of Streptomyces rimosus ssp. rimosus R7 (=ATCC 10970).</title>
        <authorList>
            <person name="Beganovic S."/>
            <person name="Ruckert C."/>
            <person name="Busche T."/>
            <person name="Kalinowski J."/>
            <person name="Wittmann C."/>
        </authorList>
    </citation>
    <scope>NUCLEOTIDE SEQUENCE [LARGE SCALE GENOMIC DNA]</scope>
    <source>
        <strain evidence="5 6">R7</strain>
    </source>
</reference>
<organism evidence="5 6">
    <name type="scientific">Streptomyces rimosus subsp. rimosus</name>
    <dbReference type="NCBI Taxonomy" id="132474"/>
    <lineage>
        <taxon>Bacteria</taxon>
        <taxon>Bacillati</taxon>
        <taxon>Actinomycetota</taxon>
        <taxon>Actinomycetes</taxon>
        <taxon>Kitasatosporales</taxon>
        <taxon>Streptomycetaceae</taxon>
        <taxon>Streptomyces</taxon>
    </lineage>
</organism>
<comment type="similarity">
    <text evidence="1">Belongs to the peptidase S33 family.</text>
</comment>
<dbReference type="PANTHER" id="PTHR21661">
    <property type="entry name" value="EPOXIDE HYDROLASE 1-RELATED"/>
    <property type="match status" value="1"/>
</dbReference>
<dbReference type="PANTHER" id="PTHR21661:SF35">
    <property type="entry name" value="EPOXIDE HYDROLASE"/>
    <property type="match status" value="1"/>
</dbReference>
<evidence type="ECO:0000256" key="3">
    <source>
        <dbReference type="ARBA" id="ARBA00022801"/>
    </source>
</evidence>
<dbReference type="PRINTS" id="PR00412">
    <property type="entry name" value="EPOXHYDRLASE"/>
</dbReference>
<keyword evidence="2" id="KW-0058">Aromatic hydrocarbons catabolism</keyword>
<keyword evidence="3" id="KW-0378">Hydrolase</keyword>
<dbReference type="Pfam" id="PF06441">
    <property type="entry name" value="EHN"/>
    <property type="match status" value="1"/>
</dbReference>
<keyword evidence="6" id="KW-1185">Reference proteome</keyword>
<dbReference type="PIRSF" id="PIRSF001112">
    <property type="entry name" value="Epoxide_hydrolase"/>
    <property type="match status" value="1"/>
</dbReference>
<accession>A0ABY3YRT8</accession>
<evidence type="ECO:0000313" key="6">
    <source>
        <dbReference type="Proteomes" id="UP000829494"/>
    </source>
</evidence>
<dbReference type="InterPro" id="IPR016292">
    <property type="entry name" value="Epoxide_hydrolase"/>
</dbReference>
<evidence type="ECO:0000313" key="5">
    <source>
        <dbReference type="EMBL" id="UNZ00562.1"/>
    </source>
</evidence>
<dbReference type="SUPFAM" id="SSF53474">
    <property type="entry name" value="alpha/beta-Hydrolases"/>
    <property type="match status" value="1"/>
</dbReference>
<sequence>MNSTTNIATAGNVATDIEATTSADIAIRPFRIDIPQADLDDLRERLARTRWPDELSGVGWSYGVPVTYARELAAYWRSGFDWRAQEAALNRFDQFTTEIDGQNIHFLHVRSPEPGALPLLLTHGWPGSIAEFMKVIGPLTDPRAHGGDPADAFHVVAPSIPGFGFSGPTTEPGWNLHRVARAWAELMRRLGYERYGAQGGDSGAVISPEVGRIDPEHVVGVHVNGALGFPTGDPAEFDGLSAAELKRLGQYQDQDRSGYAVIQATRPQTLAFGLTDSPAAQLAWIAEKFKEWTDPAHELPEHAVDRDQLLTDVSIYWLTRTAASSARLYKESAQAWGSAVTASTVPHGVAVFPGDAGVRRIAEREHKVVHWSEFDRGGHFPAMEVPELLVDDVRAFFRLVR</sequence>
<dbReference type="InterPro" id="IPR000639">
    <property type="entry name" value="Epox_hydrolase-like"/>
</dbReference>
<dbReference type="InterPro" id="IPR029058">
    <property type="entry name" value="AB_hydrolase_fold"/>
</dbReference>
<feature type="domain" description="Epoxide hydrolase N-terminal" evidence="4">
    <location>
        <begin position="27"/>
        <end position="132"/>
    </location>
</feature>
<dbReference type="GeneID" id="66860361"/>
<protein>
    <recommendedName>
        <fullName evidence="4">Epoxide hydrolase N-terminal domain-containing protein</fullName>
    </recommendedName>
</protein>
<dbReference type="Proteomes" id="UP000829494">
    <property type="component" value="Chromosome"/>
</dbReference>
<evidence type="ECO:0000256" key="2">
    <source>
        <dbReference type="ARBA" id="ARBA00022797"/>
    </source>
</evidence>
<gene>
    <name evidence="5" type="ORF">SRIMR7_00245</name>
</gene>
<dbReference type="EMBL" id="CP094298">
    <property type="protein sequence ID" value="UNZ00562.1"/>
    <property type="molecule type" value="Genomic_DNA"/>
</dbReference>
<evidence type="ECO:0000256" key="1">
    <source>
        <dbReference type="ARBA" id="ARBA00010088"/>
    </source>
</evidence>
<proteinExistence type="inferred from homology"/>
<evidence type="ECO:0000259" key="4">
    <source>
        <dbReference type="Pfam" id="PF06441"/>
    </source>
</evidence>
<dbReference type="InterPro" id="IPR010497">
    <property type="entry name" value="Epoxide_hydro_N"/>
</dbReference>